<dbReference type="AlphaFoldDB" id="A0A918U7X0"/>
<reference evidence="2" key="2">
    <citation type="submission" date="2020-09" db="EMBL/GenBank/DDBJ databases">
        <authorList>
            <person name="Sun Q."/>
            <person name="Ohkuma M."/>
        </authorList>
    </citation>
    <scope>NUCLEOTIDE SEQUENCE</scope>
    <source>
        <strain evidence="2">JCM 4790</strain>
    </source>
</reference>
<accession>A0A918U7X0</accession>
<keyword evidence="3" id="KW-1185">Reference proteome</keyword>
<sequence length="81" mass="8620">MGSPAQWHASPRRGAAPHADATTGEVRIPLSLFCIDEHKGDVDLVLSRVEGEILLEELRAGLTAAVANSTVPLRPAPEVVR</sequence>
<protein>
    <submittedName>
        <fullName evidence="2">Uncharacterized protein</fullName>
    </submittedName>
</protein>
<reference evidence="2" key="1">
    <citation type="journal article" date="2014" name="Int. J. Syst. Evol. Microbiol.">
        <title>Complete genome sequence of Corynebacterium casei LMG S-19264T (=DSM 44701T), isolated from a smear-ripened cheese.</title>
        <authorList>
            <consortium name="US DOE Joint Genome Institute (JGI-PGF)"/>
            <person name="Walter F."/>
            <person name="Albersmeier A."/>
            <person name="Kalinowski J."/>
            <person name="Ruckert C."/>
        </authorList>
    </citation>
    <scope>NUCLEOTIDE SEQUENCE</scope>
    <source>
        <strain evidence="2">JCM 4790</strain>
    </source>
</reference>
<evidence type="ECO:0000313" key="2">
    <source>
        <dbReference type="EMBL" id="GGY07529.1"/>
    </source>
</evidence>
<comment type="caution">
    <text evidence="2">The sequence shown here is derived from an EMBL/GenBank/DDBJ whole genome shotgun (WGS) entry which is preliminary data.</text>
</comment>
<dbReference type="RefSeq" id="WP_190194416.1">
    <property type="nucleotide sequence ID" value="NZ_BMVU01000063.1"/>
</dbReference>
<dbReference type="EMBL" id="BMVU01000063">
    <property type="protein sequence ID" value="GGY07529.1"/>
    <property type="molecule type" value="Genomic_DNA"/>
</dbReference>
<dbReference type="Proteomes" id="UP000619244">
    <property type="component" value="Unassembled WGS sequence"/>
</dbReference>
<proteinExistence type="predicted"/>
<evidence type="ECO:0000256" key="1">
    <source>
        <dbReference type="SAM" id="MobiDB-lite"/>
    </source>
</evidence>
<feature type="region of interest" description="Disordered" evidence="1">
    <location>
        <begin position="1"/>
        <end position="21"/>
    </location>
</feature>
<evidence type="ECO:0000313" key="3">
    <source>
        <dbReference type="Proteomes" id="UP000619244"/>
    </source>
</evidence>
<name>A0A918U7X0_9ACTN</name>
<gene>
    <name evidence="2" type="ORF">GCM10010358_70830</name>
</gene>
<organism evidence="2 3">
    <name type="scientific">Streptomyces minutiscleroticus</name>
    <dbReference type="NCBI Taxonomy" id="68238"/>
    <lineage>
        <taxon>Bacteria</taxon>
        <taxon>Bacillati</taxon>
        <taxon>Actinomycetota</taxon>
        <taxon>Actinomycetes</taxon>
        <taxon>Kitasatosporales</taxon>
        <taxon>Streptomycetaceae</taxon>
        <taxon>Streptomyces</taxon>
    </lineage>
</organism>